<dbReference type="Gene3D" id="3.55.50.30">
    <property type="match status" value="1"/>
</dbReference>
<dbReference type="SUPFAM" id="SSF56935">
    <property type="entry name" value="Porins"/>
    <property type="match status" value="1"/>
</dbReference>
<dbReference type="Proteomes" id="UP000283523">
    <property type="component" value="Unassembled WGS sequence"/>
</dbReference>
<evidence type="ECO:0000256" key="5">
    <source>
        <dbReference type="ARBA" id="ARBA00023136"/>
    </source>
</evidence>
<proteinExistence type="inferred from homology"/>
<dbReference type="AlphaFoldDB" id="A0A418M2I5"/>
<dbReference type="InterPro" id="IPR037066">
    <property type="entry name" value="Plug_dom_sf"/>
</dbReference>
<evidence type="ECO:0000256" key="3">
    <source>
        <dbReference type="ARBA" id="ARBA00022452"/>
    </source>
</evidence>
<dbReference type="PROSITE" id="PS52016">
    <property type="entry name" value="TONB_DEPENDENT_REC_3"/>
    <property type="match status" value="1"/>
</dbReference>
<evidence type="ECO:0000259" key="8">
    <source>
        <dbReference type="SMART" id="SM00965"/>
    </source>
</evidence>
<keyword evidence="5 7" id="KW-0472">Membrane</keyword>
<dbReference type="Pfam" id="PF07715">
    <property type="entry name" value="Plug"/>
    <property type="match status" value="1"/>
</dbReference>
<comment type="similarity">
    <text evidence="7">Belongs to the TonB-dependent receptor family.</text>
</comment>
<dbReference type="Gene3D" id="2.60.40.1120">
    <property type="entry name" value="Carboxypeptidase-like, regulatory domain"/>
    <property type="match status" value="1"/>
</dbReference>
<comment type="caution">
    <text evidence="9">The sequence shown here is derived from an EMBL/GenBank/DDBJ whole genome shotgun (WGS) entry which is preliminary data.</text>
</comment>
<dbReference type="InterPro" id="IPR008969">
    <property type="entry name" value="CarboxyPept-like_regulatory"/>
</dbReference>
<feature type="domain" description="Secretin/TonB short N-terminal" evidence="8">
    <location>
        <begin position="69"/>
        <end position="120"/>
    </location>
</feature>
<dbReference type="FunFam" id="2.60.40.1120:FF:000003">
    <property type="entry name" value="Outer membrane protein Omp121"/>
    <property type="match status" value="1"/>
</dbReference>
<dbReference type="SMART" id="SM00965">
    <property type="entry name" value="STN"/>
    <property type="match status" value="1"/>
</dbReference>
<dbReference type="EMBL" id="QXED01000007">
    <property type="protein sequence ID" value="RIV19898.1"/>
    <property type="molecule type" value="Genomic_DNA"/>
</dbReference>
<evidence type="ECO:0000256" key="2">
    <source>
        <dbReference type="ARBA" id="ARBA00022448"/>
    </source>
</evidence>
<evidence type="ECO:0000313" key="9">
    <source>
        <dbReference type="EMBL" id="RIV19898.1"/>
    </source>
</evidence>
<evidence type="ECO:0000256" key="6">
    <source>
        <dbReference type="ARBA" id="ARBA00023237"/>
    </source>
</evidence>
<sequence length="1142" mass="124910">MKNPRQLREQIIRIMQISLIQVVLAVAFAGITLAHDGRGQELLNRRINLTCTNQSVESVLEQIEKTAQVRFLYSSELIRADRRVSLSLQNQPLAAVLDNLLKPLQINYEVSSEQIILKRAVSTAPARSGAVGPNAERAVLPITGKVTSDAGEELPGVSVVIKGTSTGTVTDASGNFTLNVPDNNAVLVFSFVGFQSKEVPVNNQTTLNVTLATDVRALSEVVVVGYGTQRRQELTTAVTSVNSKSIERQPVSGFDQALQGQAPGIQVTSPTGAPGAGINVRIRGNNSVSLTNSPLYVIDGVPVLPTYDRELGVGNQRPNPLNTLNPNDIESIDVLKDGAAAAIYGLRASNGVVVITTKRGKTGKAQVNFNAYYGIQQLRRKIPLLNSRQFAEYFNDAQAAAGNPPAFTNLDSLPYNTDWQDAVYRQAAIRNYQISLSGGTDKTKYYVSGGYFKQDGIALNSGFDRYSFKLNLDQQMSTRFRMGTSLNLSRTNTNGSVRSELGAGNSGTVLGALAQIPTIPIRNADGNYSINPFQQFDNPVGNLLETRNNAVIYQVIGNAYGEFDILKNLTFKSSLGLDFRSQIENEFITRNYPGTQNASPATRGSARTGTNQQIIWLWENTLTYDANLGDRHNLTLLAGQSVQSSDRFTSGASVTGFPSNAVPYLSAGTQFTRPSSYQDQWGLFSLFARAIYNYDERYLATLSLRADGSSRFAPGNRFGYFPAISLGWRASREAFFPKDIALNDLKIRASFGANGNQEIGAYDRFSTYGSGFNYAGTSGIAGGIAPDRIGNTNLSWETTYQYNAGVDAGFFKDRLTLTLDAYLKQTRNLLTSVPLPYNAGAQNPQTVQNIGTVQNKGIEIGLNSTNIQNENSGFTWSSNFNFTLNRNNVVDIGTLRNEQGQEVDRVIIGSYTVTQKGAPLGAFYGYVVQGIFQSTDEIAQAATQPGQPKPGDIRFVDLNNDGRIDANDRTIIGNPNPKFIAGFTNNLSYKGFELSIFFQGSYGNDIYNQNRQTIEGMSDPLNQTTTVLNRWTPTNTNTTVPRAVRYDPNQNNRFSTRFVEDGTYTRLKNLTIAYNLPNSFLQRAKISGVRVYLTGQNLLTFTNYSGYDPEVSADPFSSVGFGRDYGVYPQARTYTAGLNVTF</sequence>
<dbReference type="InterPro" id="IPR023996">
    <property type="entry name" value="TonB-dep_OMP_SusC/RagA"/>
</dbReference>
<dbReference type="InterPro" id="IPR039426">
    <property type="entry name" value="TonB-dep_rcpt-like"/>
</dbReference>
<dbReference type="SUPFAM" id="SSF49464">
    <property type="entry name" value="Carboxypeptidase regulatory domain-like"/>
    <property type="match status" value="1"/>
</dbReference>
<keyword evidence="2 7" id="KW-0813">Transport</keyword>
<dbReference type="InterPro" id="IPR036942">
    <property type="entry name" value="Beta-barrel_TonB_sf"/>
</dbReference>
<dbReference type="RefSeq" id="WP_119670183.1">
    <property type="nucleotide sequence ID" value="NZ_QXED01000007.1"/>
</dbReference>
<keyword evidence="3 7" id="KW-1134">Transmembrane beta strand</keyword>
<dbReference type="NCBIfam" id="TIGR04056">
    <property type="entry name" value="OMP_RagA_SusC"/>
    <property type="match status" value="1"/>
</dbReference>
<comment type="subcellular location">
    <subcellularLocation>
        <location evidence="1 7">Cell outer membrane</location>
        <topology evidence="1 7">Multi-pass membrane protein</topology>
    </subcellularLocation>
</comment>
<evidence type="ECO:0000256" key="4">
    <source>
        <dbReference type="ARBA" id="ARBA00022692"/>
    </source>
</evidence>
<name>A0A418M2I5_9BACT</name>
<protein>
    <submittedName>
        <fullName evidence="9">SusC/RagA family TonB-linked outer membrane protein</fullName>
    </submittedName>
</protein>
<dbReference type="InterPro" id="IPR011662">
    <property type="entry name" value="Secretin/TonB_short_N"/>
</dbReference>
<dbReference type="GO" id="GO:0009279">
    <property type="term" value="C:cell outer membrane"/>
    <property type="evidence" value="ECO:0007669"/>
    <property type="project" value="UniProtKB-SubCell"/>
</dbReference>
<dbReference type="Pfam" id="PF13715">
    <property type="entry name" value="CarbopepD_reg_2"/>
    <property type="match status" value="1"/>
</dbReference>
<keyword evidence="4 7" id="KW-0812">Transmembrane</keyword>
<dbReference type="Gene3D" id="2.40.170.20">
    <property type="entry name" value="TonB-dependent receptor, beta-barrel domain"/>
    <property type="match status" value="1"/>
</dbReference>
<keyword evidence="10" id="KW-1185">Reference proteome</keyword>
<accession>A0A418M2I5</accession>
<evidence type="ECO:0000256" key="7">
    <source>
        <dbReference type="PROSITE-ProRule" id="PRU01360"/>
    </source>
</evidence>
<evidence type="ECO:0000256" key="1">
    <source>
        <dbReference type="ARBA" id="ARBA00004571"/>
    </source>
</evidence>
<dbReference type="Gene3D" id="2.170.130.10">
    <property type="entry name" value="TonB-dependent receptor, plug domain"/>
    <property type="match status" value="1"/>
</dbReference>
<reference evidence="9 10" key="1">
    <citation type="submission" date="2018-08" db="EMBL/GenBank/DDBJ databases">
        <title>Fibrisoma montanum sp. nov., isolated from Danxia mountain soil.</title>
        <authorList>
            <person name="Huang Y."/>
        </authorList>
    </citation>
    <scope>NUCLEOTIDE SEQUENCE [LARGE SCALE GENOMIC DNA]</scope>
    <source>
        <strain evidence="9 10">HYT19</strain>
    </source>
</reference>
<gene>
    <name evidence="9" type="ORF">DYU11_23550</name>
</gene>
<organism evidence="9 10">
    <name type="scientific">Fibrisoma montanum</name>
    <dbReference type="NCBI Taxonomy" id="2305895"/>
    <lineage>
        <taxon>Bacteria</taxon>
        <taxon>Pseudomonadati</taxon>
        <taxon>Bacteroidota</taxon>
        <taxon>Cytophagia</taxon>
        <taxon>Cytophagales</taxon>
        <taxon>Spirosomataceae</taxon>
        <taxon>Fibrisoma</taxon>
    </lineage>
</organism>
<dbReference type="FunFam" id="2.170.130.10:FF:000008">
    <property type="entry name" value="SusC/RagA family TonB-linked outer membrane protein"/>
    <property type="match status" value="1"/>
</dbReference>
<dbReference type="InterPro" id="IPR023997">
    <property type="entry name" value="TonB-dep_OMP_SusC/RagA_CS"/>
</dbReference>
<dbReference type="NCBIfam" id="TIGR04057">
    <property type="entry name" value="SusC_RagA_signa"/>
    <property type="match status" value="1"/>
</dbReference>
<keyword evidence="6 7" id="KW-0998">Cell outer membrane</keyword>
<dbReference type="Pfam" id="PF07660">
    <property type="entry name" value="STN"/>
    <property type="match status" value="1"/>
</dbReference>
<dbReference type="InterPro" id="IPR012910">
    <property type="entry name" value="Plug_dom"/>
</dbReference>
<evidence type="ECO:0000313" key="10">
    <source>
        <dbReference type="Proteomes" id="UP000283523"/>
    </source>
</evidence>
<dbReference type="OrthoDB" id="9768177at2"/>